<dbReference type="SUPFAM" id="SSF53167">
    <property type="entry name" value="Purine and uridine phosphorylases"/>
    <property type="match status" value="1"/>
</dbReference>
<protein>
    <recommendedName>
        <fullName evidence="3">S-methyl-5'-thioadenosine phosphorylase</fullName>
        <ecNumber evidence="3">2.4.2.28</ecNumber>
    </recommendedName>
    <alternativeName>
        <fullName evidence="3">5'-methylthioadenosine phosphorylase</fullName>
        <shortName evidence="3">MTA phosphorylase</shortName>
        <shortName evidence="3">MTAP</shortName>
    </alternativeName>
</protein>
<comment type="similarity">
    <text evidence="3">Belongs to the PNP/MTAP phosphorylase family. MTAP subfamily.</text>
</comment>
<evidence type="ECO:0000313" key="6">
    <source>
        <dbReference type="Proteomes" id="UP001139722"/>
    </source>
</evidence>
<dbReference type="InterPro" id="IPR010044">
    <property type="entry name" value="MTAP"/>
</dbReference>
<feature type="site" description="Important for substrate specificity" evidence="3">
    <location>
        <position position="159"/>
    </location>
</feature>
<comment type="subunit">
    <text evidence="3">Homohexamer. Dimer of a homotrimer.</text>
</comment>
<evidence type="ECO:0000259" key="4">
    <source>
        <dbReference type="Pfam" id="PF01048"/>
    </source>
</evidence>
<feature type="binding site" evidence="3">
    <location>
        <begin position="201"/>
        <end position="203"/>
    </location>
    <ligand>
        <name>substrate</name>
    </ligand>
</feature>
<dbReference type="GO" id="GO:0006166">
    <property type="term" value="P:purine ribonucleoside salvage"/>
    <property type="evidence" value="ECO:0007669"/>
    <property type="project" value="UniProtKB-KW"/>
</dbReference>
<keyword evidence="1 3" id="KW-0328">Glycosyltransferase</keyword>
<feature type="binding site" evidence="3">
    <location>
        <begin position="48"/>
        <end position="49"/>
    </location>
    <ligand>
        <name>phosphate</name>
        <dbReference type="ChEBI" id="CHEBI:43474"/>
    </ligand>
</feature>
<dbReference type="InterPro" id="IPR000845">
    <property type="entry name" value="Nucleoside_phosphorylase_d"/>
</dbReference>
<dbReference type="GO" id="GO:0005829">
    <property type="term" value="C:cytosol"/>
    <property type="evidence" value="ECO:0007669"/>
    <property type="project" value="TreeGrafter"/>
</dbReference>
<comment type="function">
    <text evidence="3">Catalyzes the reversible phosphorylation of S-methyl-5'-thioadenosine (MTA) to adenine and 5-methylthioribose-1-phosphate. Involved in the breakdown of MTA, a major by-product of polyamine biosynthesis. Responsible for the first step in the methionine salvage pathway after MTA has been generated from S-adenosylmethionine. Has broad substrate specificity with 6-aminopurine nucleosides as preferred substrates.</text>
</comment>
<comment type="caution">
    <text evidence="5">The sequence shown here is derived from an EMBL/GenBank/DDBJ whole genome shotgun (WGS) entry which is preliminary data.</text>
</comment>
<dbReference type="Proteomes" id="UP001139722">
    <property type="component" value="Unassembled WGS sequence"/>
</dbReference>
<dbReference type="Pfam" id="PF01048">
    <property type="entry name" value="PNP_UDP_1"/>
    <property type="match status" value="1"/>
</dbReference>
<feature type="binding site" evidence="3">
    <location>
        <position position="11"/>
    </location>
    <ligand>
        <name>phosphate</name>
        <dbReference type="ChEBI" id="CHEBI:43474"/>
    </ligand>
</feature>
<reference evidence="5" key="1">
    <citation type="submission" date="2022-06" db="EMBL/GenBank/DDBJ databases">
        <title>Sequencing the genomes of 1000 actinobacteria strains.</title>
        <authorList>
            <person name="Klenk H.-P."/>
        </authorList>
    </citation>
    <scope>NUCLEOTIDE SEQUENCE</scope>
    <source>
        <strain evidence="5">DSM 22016</strain>
    </source>
</reference>
<dbReference type="AlphaFoldDB" id="A0A9X2GZ61"/>
<feature type="binding site" evidence="3">
    <location>
        <position position="178"/>
    </location>
    <ligand>
        <name>phosphate</name>
        <dbReference type="ChEBI" id="CHEBI:43474"/>
    </ligand>
</feature>
<keyword evidence="6" id="KW-1185">Reference proteome</keyword>
<feature type="binding site" evidence="3">
    <location>
        <position position="177"/>
    </location>
    <ligand>
        <name>substrate</name>
    </ligand>
</feature>
<evidence type="ECO:0000256" key="3">
    <source>
        <dbReference type="HAMAP-Rule" id="MF_01963"/>
    </source>
</evidence>
<dbReference type="GO" id="GO:0019509">
    <property type="term" value="P:L-methionine salvage from methylthioadenosine"/>
    <property type="evidence" value="ECO:0007669"/>
    <property type="project" value="UniProtKB-UniRule"/>
</dbReference>
<evidence type="ECO:0000256" key="1">
    <source>
        <dbReference type="ARBA" id="ARBA00022676"/>
    </source>
</evidence>
<dbReference type="RefSeq" id="WP_156998660.1">
    <property type="nucleotide sequence ID" value="NZ_BAAANU010000006.1"/>
</dbReference>
<proteinExistence type="inferred from homology"/>
<organism evidence="5 6">
    <name type="scientific">Agromyces terreus</name>
    <dbReference type="NCBI Taxonomy" id="424795"/>
    <lineage>
        <taxon>Bacteria</taxon>
        <taxon>Bacillati</taxon>
        <taxon>Actinomycetota</taxon>
        <taxon>Actinomycetes</taxon>
        <taxon>Micrococcales</taxon>
        <taxon>Microbacteriaceae</taxon>
        <taxon>Agromyces</taxon>
    </lineage>
</organism>
<dbReference type="Gene3D" id="3.40.50.1580">
    <property type="entry name" value="Nucleoside phosphorylase domain"/>
    <property type="match status" value="1"/>
</dbReference>
<evidence type="ECO:0000313" key="5">
    <source>
        <dbReference type="EMBL" id="MCP2370146.1"/>
    </source>
</evidence>
<keyword evidence="3" id="KW-0660">Purine salvage</keyword>
<comment type="pathway">
    <text evidence="3">Amino-acid biosynthesis; L-methionine biosynthesis via salvage pathway; S-methyl-5-thio-alpha-D-ribose 1-phosphate from S-methyl-5'-thioadenosine (phosphorylase route): step 1/1.</text>
</comment>
<comment type="catalytic activity">
    <reaction evidence="3">
        <text>S-methyl-5'-thioadenosine + phosphate = 5-(methylsulfanyl)-alpha-D-ribose 1-phosphate + adenine</text>
        <dbReference type="Rhea" id="RHEA:11852"/>
        <dbReference type="ChEBI" id="CHEBI:16708"/>
        <dbReference type="ChEBI" id="CHEBI:17509"/>
        <dbReference type="ChEBI" id="CHEBI:43474"/>
        <dbReference type="ChEBI" id="CHEBI:58533"/>
        <dbReference type="EC" id="2.4.2.28"/>
    </reaction>
</comment>
<dbReference type="EC" id="2.4.2.28" evidence="3"/>
<dbReference type="EMBL" id="JAMZDY010000001">
    <property type="protein sequence ID" value="MCP2370146.1"/>
    <property type="molecule type" value="Genomic_DNA"/>
</dbReference>
<dbReference type="OrthoDB" id="1523230at2"/>
<gene>
    <name evidence="3" type="primary">mtnP</name>
    <name evidence="5" type="ORF">BJ978_000822</name>
</gene>
<evidence type="ECO:0000256" key="2">
    <source>
        <dbReference type="ARBA" id="ARBA00022679"/>
    </source>
</evidence>
<name>A0A9X2GZ61_9MICO</name>
<sequence length="266" mass="27813">MAQATAVIGGTGLYALVDGEARTIATPYGAASVTAGVLEGRDVVFLARHGSGHSTPPHRIDARANAWALASLGVRALVSTAAVGSLRAELPPMSFALADQLLDRTWGRADTFFDGDDGLVRHLPFAEPFCPELRAIARAALPDAAPRATVAVIQGPRFSTAAESALLRAQGADLVNMTLCPEVALAAELGIGTATICVVTDTDAGTSDEDPDRVTAELVFRRLDEARPRLVDAIARIVAAIPDGYAPRELMDRTAIDAVLARPVRA</sequence>
<dbReference type="GO" id="GO:0017061">
    <property type="term" value="F:S-methyl-5-thioadenosine phosphorylase activity"/>
    <property type="evidence" value="ECO:0007669"/>
    <property type="project" value="UniProtKB-UniRule"/>
</dbReference>
<dbReference type="PANTHER" id="PTHR42679">
    <property type="entry name" value="S-METHYL-5'-THIOADENOSINE PHOSPHORYLASE"/>
    <property type="match status" value="1"/>
</dbReference>
<accession>A0A9X2GZ61</accession>
<dbReference type="PANTHER" id="PTHR42679:SF2">
    <property type="entry name" value="S-METHYL-5'-THIOADENOSINE PHOSPHORYLASE"/>
    <property type="match status" value="1"/>
</dbReference>
<dbReference type="HAMAP" id="MF_01963">
    <property type="entry name" value="MTAP"/>
    <property type="match status" value="1"/>
</dbReference>
<dbReference type="InterPro" id="IPR035994">
    <property type="entry name" value="Nucleoside_phosphorylase_sf"/>
</dbReference>
<feature type="domain" description="Nucleoside phosphorylase" evidence="4">
    <location>
        <begin position="6"/>
        <end position="234"/>
    </location>
</feature>
<feature type="site" description="Important for substrate specificity" evidence="3">
    <location>
        <position position="216"/>
    </location>
</feature>
<dbReference type="CDD" id="cd09010">
    <property type="entry name" value="MTAP_SsMTAPII_like_MTIP"/>
    <property type="match status" value="1"/>
</dbReference>
<comment type="caution">
    <text evidence="3">Lacks conserved residue(s) required for the propagation of feature annotation.</text>
</comment>
<keyword evidence="2 3" id="KW-0808">Transferase</keyword>